<feature type="region of interest" description="Disordered" evidence="1">
    <location>
        <begin position="60"/>
        <end position="85"/>
    </location>
</feature>
<name>A0AAD4P0W0_PERFH</name>
<comment type="caution">
    <text evidence="2">The sequence shown here is derived from an EMBL/GenBank/DDBJ whole genome shotgun (WGS) entry which is preliminary data.</text>
</comment>
<sequence>MPTPPPRYLNTHIRTYRCIAGEGERKRKGIYIDYNELLARDDVPPRELLIVKTAEMTAGGEELDPQVDDCNKGLSDKDLNDKTEA</sequence>
<dbReference type="AlphaFoldDB" id="A0AAD4P0W0"/>
<protein>
    <submittedName>
        <fullName evidence="2">Uncharacterized protein</fullName>
    </submittedName>
</protein>
<evidence type="ECO:0000313" key="3">
    <source>
        <dbReference type="Proteomes" id="UP001190926"/>
    </source>
</evidence>
<feature type="compositionally biased region" description="Basic and acidic residues" evidence="1">
    <location>
        <begin position="69"/>
        <end position="85"/>
    </location>
</feature>
<dbReference type="Proteomes" id="UP001190926">
    <property type="component" value="Unassembled WGS sequence"/>
</dbReference>
<accession>A0AAD4P0W0</accession>
<reference evidence="2 3" key="1">
    <citation type="journal article" date="2021" name="Nat. Commun.">
        <title>Incipient diploidization of the medicinal plant Perilla within 10,000 years.</title>
        <authorList>
            <person name="Zhang Y."/>
            <person name="Shen Q."/>
            <person name="Leng L."/>
            <person name="Zhang D."/>
            <person name="Chen S."/>
            <person name="Shi Y."/>
            <person name="Ning Z."/>
            <person name="Chen S."/>
        </authorList>
    </citation>
    <scope>NUCLEOTIDE SEQUENCE [LARGE SCALE GENOMIC DNA]</scope>
    <source>
        <strain evidence="3">cv. PC099</strain>
    </source>
</reference>
<proteinExistence type="predicted"/>
<organism evidence="2 3">
    <name type="scientific">Perilla frutescens var. hirtella</name>
    <name type="common">Perilla citriodora</name>
    <name type="synonym">Perilla setoyensis</name>
    <dbReference type="NCBI Taxonomy" id="608512"/>
    <lineage>
        <taxon>Eukaryota</taxon>
        <taxon>Viridiplantae</taxon>
        <taxon>Streptophyta</taxon>
        <taxon>Embryophyta</taxon>
        <taxon>Tracheophyta</taxon>
        <taxon>Spermatophyta</taxon>
        <taxon>Magnoliopsida</taxon>
        <taxon>eudicotyledons</taxon>
        <taxon>Gunneridae</taxon>
        <taxon>Pentapetalae</taxon>
        <taxon>asterids</taxon>
        <taxon>lamiids</taxon>
        <taxon>Lamiales</taxon>
        <taxon>Lamiaceae</taxon>
        <taxon>Nepetoideae</taxon>
        <taxon>Elsholtzieae</taxon>
        <taxon>Perilla</taxon>
    </lineage>
</organism>
<dbReference type="EMBL" id="SDAM02001264">
    <property type="protein sequence ID" value="KAH6822489.1"/>
    <property type="molecule type" value="Genomic_DNA"/>
</dbReference>
<evidence type="ECO:0000256" key="1">
    <source>
        <dbReference type="SAM" id="MobiDB-lite"/>
    </source>
</evidence>
<evidence type="ECO:0000313" key="2">
    <source>
        <dbReference type="EMBL" id="KAH6822489.1"/>
    </source>
</evidence>
<gene>
    <name evidence="2" type="ORF">C2S53_008766</name>
</gene>
<keyword evidence="3" id="KW-1185">Reference proteome</keyword>